<dbReference type="AlphaFoldDB" id="A0A834E577"/>
<dbReference type="Proteomes" id="UP000664940">
    <property type="component" value="Unassembled WGS sequence"/>
</dbReference>
<evidence type="ECO:0000313" key="2">
    <source>
        <dbReference type="EMBL" id="KAF6104224.1"/>
    </source>
</evidence>
<feature type="chain" id="PRO_5032958361" description="Secreted protein" evidence="1">
    <location>
        <begin position="19"/>
        <end position="128"/>
    </location>
</feature>
<gene>
    <name evidence="2" type="ORF">HJG60_011231</name>
</gene>
<dbReference type="EMBL" id="JABVXQ010000006">
    <property type="protein sequence ID" value="KAF6104224.1"/>
    <property type="molecule type" value="Genomic_DNA"/>
</dbReference>
<evidence type="ECO:0000313" key="3">
    <source>
        <dbReference type="Proteomes" id="UP000664940"/>
    </source>
</evidence>
<evidence type="ECO:0008006" key="4">
    <source>
        <dbReference type="Google" id="ProtNLM"/>
    </source>
</evidence>
<protein>
    <recommendedName>
        <fullName evidence="4">Secreted protein</fullName>
    </recommendedName>
</protein>
<proteinExistence type="predicted"/>
<accession>A0A834E577</accession>
<reference evidence="2 3" key="1">
    <citation type="journal article" date="2020" name="Nature">
        <title>Six reference-quality genomes reveal evolution of bat adaptations.</title>
        <authorList>
            <person name="Jebb D."/>
            <person name="Huang Z."/>
            <person name="Pippel M."/>
            <person name="Hughes G.M."/>
            <person name="Lavrichenko K."/>
            <person name="Devanna P."/>
            <person name="Winkler S."/>
            <person name="Jermiin L.S."/>
            <person name="Skirmuntt E.C."/>
            <person name="Katzourakis A."/>
            <person name="Burkitt-Gray L."/>
            <person name="Ray D.A."/>
            <person name="Sullivan K.A.M."/>
            <person name="Roscito J.G."/>
            <person name="Kirilenko B.M."/>
            <person name="Davalos L.M."/>
            <person name="Corthals A.P."/>
            <person name="Power M.L."/>
            <person name="Jones G."/>
            <person name="Ransome R.D."/>
            <person name="Dechmann D.K.N."/>
            <person name="Locatelli A.G."/>
            <person name="Puechmaille S.J."/>
            <person name="Fedrigo O."/>
            <person name="Jarvis E.D."/>
            <person name="Hiller M."/>
            <person name="Vernes S.C."/>
            <person name="Myers E.W."/>
            <person name="Teeling E.C."/>
        </authorList>
    </citation>
    <scope>NUCLEOTIDE SEQUENCE [LARGE SCALE GENOMIC DNA]</scope>
    <source>
        <strain evidence="2">Bat1K_MPI-CBG_1</strain>
    </source>
</reference>
<keyword evidence="1" id="KW-0732">Signal</keyword>
<feature type="signal peptide" evidence="1">
    <location>
        <begin position="1"/>
        <end position="18"/>
    </location>
</feature>
<sequence>MGRAAFLMAACWCPPHLGMKCVCQGLGIQQAHRKYQSFPWAPGRLYPHPYPLLILTSWDPLRVSPPSGWPHSPTSGFHLRNKLGSTTSSLCQQSPVICRPMVACLGLSPFPPFSIKEVAPLLSQFAFN</sequence>
<evidence type="ECO:0000256" key="1">
    <source>
        <dbReference type="SAM" id="SignalP"/>
    </source>
</evidence>
<comment type="caution">
    <text evidence="2">The sequence shown here is derived from an EMBL/GenBank/DDBJ whole genome shotgun (WGS) entry which is preliminary data.</text>
</comment>
<name>A0A834E577_9CHIR</name>
<organism evidence="2 3">
    <name type="scientific">Phyllostomus discolor</name>
    <name type="common">pale spear-nosed bat</name>
    <dbReference type="NCBI Taxonomy" id="89673"/>
    <lineage>
        <taxon>Eukaryota</taxon>
        <taxon>Metazoa</taxon>
        <taxon>Chordata</taxon>
        <taxon>Craniata</taxon>
        <taxon>Vertebrata</taxon>
        <taxon>Euteleostomi</taxon>
        <taxon>Mammalia</taxon>
        <taxon>Eutheria</taxon>
        <taxon>Laurasiatheria</taxon>
        <taxon>Chiroptera</taxon>
        <taxon>Yangochiroptera</taxon>
        <taxon>Phyllostomidae</taxon>
        <taxon>Phyllostominae</taxon>
        <taxon>Phyllostomus</taxon>
    </lineage>
</organism>